<dbReference type="CDD" id="cd06170">
    <property type="entry name" value="LuxR_C_like"/>
    <property type="match status" value="1"/>
</dbReference>
<dbReference type="AlphaFoldDB" id="A0A1T5JDQ7"/>
<name>A0A1T5JDQ7_9BACT</name>
<dbReference type="GO" id="GO:0003677">
    <property type="term" value="F:DNA binding"/>
    <property type="evidence" value="ECO:0007669"/>
    <property type="project" value="UniProtKB-KW"/>
</dbReference>
<evidence type="ECO:0000256" key="2">
    <source>
        <dbReference type="ARBA" id="ARBA00023125"/>
    </source>
</evidence>
<keyword evidence="4" id="KW-0472">Membrane</keyword>
<gene>
    <name evidence="6" type="ORF">SAMN05660236_1004</name>
</gene>
<sequence length="155" mass="17891">MQFSILANVKRIIIWYGLALAILVFLLKFLEYRYIVRDLSLEFYLGVIAILFTTVGIWLGLKLTRKKVITISVPASSPNTIFQLDEQILQQKGISKREYEVLELMAKGHSNQEIADKLFVSLNTIKTHTSNLFIKLEAKRRTQAIERAKQLRLLP</sequence>
<accession>A0A1T5JDQ7</accession>
<reference evidence="6 7" key="1">
    <citation type="submission" date="2017-02" db="EMBL/GenBank/DDBJ databases">
        <authorList>
            <person name="Peterson S.W."/>
        </authorList>
    </citation>
    <scope>NUCLEOTIDE SEQUENCE [LARGE SCALE GENOMIC DNA]</scope>
    <source>
        <strain evidence="6 7">DSM 25262</strain>
    </source>
</reference>
<dbReference type="Proteomes" id="UP000190961">
    <property type="component" value="Unassembled WGS sequence"/>
</dbReference>
<feature type="domain" description="HTH luxR-type" evidence="5">
    <location>
        <begin position="87"/>
        <end position="152"/>
    </location>
</feature>
<keyword evidence="4" id="KW-1133">Transmembrane helix</keyword>
<dbReference type="PRINTS" id="PR00038">
    <property type="entry name" value="HTHLUXR"/>
</dbReference>
<evidence type="ECO:0000259" key="5">
    <source>
        <dbReference type="PROSITE" id="PS50043"/>
    </source>
</evidence>
<evidence type="ECO:0000256" key="3">
    <source>
        <dbReference type="ARBA" id="ARBA00023163"/>
    </source>
</evidence>
<feature type="transmembrane region" description="Helical" evidence="4">
    <location>
        <begin position="12"/>
        <end position="31"/>
    </location>
</feature>
<dbReference type="InterPro" id="IPR016032">
    <property type="entry name" value="Sig_transdc_resp-reg_C-effctor"/>
</dbReference>
<dbReference type="PROSITE" id="PS00622">
    <property type="entry name" value="HTH_LUXR_1"/>
    <property type="match status" value="1"/>
</dbReference>
<protein>
    <submittedName>
        <fullName evidence="6">Regulatory protein, luxR family</fullName>
    </submittedName>
</protein>
<dbReference type="SMART" id="SM00421">
    <property type="entry name" value="HTH_LUXR"/>
    <property type="match status" value="1"/>
</dbReference>
<organism evidence="6 7">
    <name type="scientific">Ohtaekwangia koreensis</name>
    <dbReference type="NCBI Taxonomy" id="688867"/>
    <lineage>
        <taxon>Bacteria</taxon>
        <taxon>Pseudomonadati</taxon>
        <taxon>Bacteroidota</taxon>
        <taxon>Cytophagia</taxon>
        <taxon>Cytophagales</taxon>
        <taxon>Fulvivirgaceae</taxon>
        <taxon>Ohtaekwangia</taxon>
    </lineage>
</organism>
<evidence type="ECO:0000313" key="6">
    <source>
        <dbReference type="EMBL" id="SKC49519.1"/>
    </source>
</evidence>
<evidence type="ECO:0000256" key="4">
    <source>
        <dbReference type="SAM" id="Phobius"/>
    </source>
</evidence>
<dbReference type="InterPro" id="IPR036388">
    <property type="entry name" value="WH-like_DNA-bd_sf"/>
</dbReference>
<keyword evidence="7" id="KW-1185">Reference proteome</keyword>
<dbReference type="PANTHER" id="PTHR44688">
    <property type="entry name" value="DNA-BINDING TRANSCRIPTIONAL ACTIVATOR DEVR_DOSR"/>
    <property type="match status" value="1"/>
</dbReference>
<keyword evidence="2" id="KW-0238">DNA-binding</keyword>
<dbReference type="GO" id="GO:0006355">
    <property type="term" value="P:regulation of DNA-templated transcription"/>
    <property type="evidence" value="ECO:0007669"/>
    <property type="project" value="InterPro"/>
</dbReference>
<keyword evidence="4" id="KW-0812">Transmembrane</keyword>
<dbReference type="SUPFAM" id="SSF46894">
    <property type="entry name" value="C-terminal effector domain of the bipartite response regulators"/>
    <property type="match status" value="1"/>
</dbReference>
<evidence type="ECO:0000256" key="1">
    <source>
        <dbReference type="ARBA" id="ARBA00023015"/>
    </source>
</evidence>
<feature type="transmembrane region" description="Helical" evidence="4">
    <location>
        <begin position="43"/>
        <end position="61"/>
    </location>
</feature>
<dbReference type="InterPro" id="IPR000792">
    <property type="entry name" value="Tscrpt_reg_LuxR_C"/>
</dbReference>
<keyword evidence="3" id="KW-0804">Transcription</keyword>
<dbReference type="OrthoDB" id="9807565at2"/>
<dbReference type="PROSITE" id="PS50043">
    <property type="entry name" value="HTH_LUXR_2"/>
    <property type="match status" value="1"/>
</dbReference>
<dbReference type="Gene3D" id="1.10.10.10">
    <property type="entry name" value="Winged helix-like DNA-binding domain superfamily/Winged helix DNA-binding domain"/>
    <property type="match status" value="1"/>
</dbReference>
<keyword evidence="1" id="KW-0805">Transcription regulation</keyword>
<evidence type="ECO:0000313" key="7">
    <source>
        <dbReference type="Proteomes" id="UP000190961"/>
    </source>
</evidence>
<dbReference type="PANTHER" id="PTHR44688:SF16">
    <property type="entry name" value="DNA-BINDING TRANSCRIPTIONAL ACTIVATOR DEVR_DOSR"/>
    <property type="match status" value="1"/>
</dbReference>
<proteinExistence type="predicted"/>
<dbReference type="Pfam" id="PF00196">
    <property type="entry name" value="GerE"/>
    <property type="match status" value="1"/>
</dbReference>
<dbReference type="STRING" id="688867.SAMN05660236_1004"/>
<dbReference type="EMBL" id="FUZU01000001">
    <property type="protein sequence ID" value="SKC49519.1"/>
    <property type="molecule type" value="Genomic_DNA"/>
</dbReference>